<proteinExistence type="predicted"/>
<dbReference type="EMBL" id="BKAG01000005">
    <property type="protein sequence ID" value="GEP41709.1"/>
    <property type="molecule type" value="Genomic_DNA"/>
</dbReference>
<dbReference type="AlphaFoldDB" id="A0A512M4P3"/>
<accession>A0A512M4P3</accession>
<evidence type="ECO:0000313" key="1">
    <source>
        <dbReference type="EMBL" id="GEP41709.1"/>
    </source>
</evidence>
<evidence type="ECO:0000313" key="2">
    <source>
        <dbReference type="Proteomes" id="UP000321577"/>
    </source>
</evidence>
<gene>
    <name evidence="1" type="ORF">BGE01nite_10000</name>
</gene>
<sequence>MPSSTSSEAHSALAERLFRIPEAEAVVFPYRLARLVARVLASQRLRQRRKWCSLAQELARDPMVEERSVKQAIGWLERRATMKATFGPGYMGGPAKSQ</sequence>
<dbReference type="Proteomes" id="UP000321577">
    <property type="component" value="Unassembled WGS sequence"/>
</dbReference>
<name>A0A512M4P3_9BACT</name>
<dbReference type="RefSeq" id="WP_146849172.1">
    <property type="nucleotide sequence ID" value="NZ_BKAG01000005.1"/>
</dbReference>
<reference evidence="1 2" key="1">
    <citation type="submission" date="2019-07" db="EMBL/GenBank/DDBJ databases">
        <title>Whole genome shotgun sequence of Brevifollis gellanilyticus NBRC 108608.</title>
        <authorList>
            <person name="Hosoyama A."/>
            <person name="Uohara A."/>
            <person name="Ohji S."/>
            <person name="Ichikawa N."/>
        </authorList>
    </citation>
    <scope>NUCLEOTIDE SEQUENCE [LARGE SCALE GENOMIC DNA]</scope>
    <source>
        <strain evidence="1 2">NBRC 108608</strain>
    </source>
</reference>
<organism evidence="1 2">
    <name type="scientific">Brevifollis gellanilyticus</name>
    <dbReference type="NCBI Taxonomy" id="748831"/>
    <lineage>
        <taxon>Bacteria</taxon>
        <taxon>Pseudomonadati</taxon>
        <taxon>Verrucomicrobiota</taxon>
        <taxon>Verrucomicrobiia</taxon>
        <taxon>Verrucomicrobiales</taxon>
        <taxon>Verrucomicrobiaceae</taxon>
    </lineage>
</organism>
<keyword evidence="2" id="KW-1185">Reference proteome</keyword>
<protein>
    <submittedName>
        <fullName evidence="1">Uncharacterized protein</fullName>
    </submittedName>
</protein>
<comment type="caution">
    <text evidence="1">The sequence shown here is derived from an EMBL/GenBank/DDBJ whole genome shotgun (WGS) entry which is preliminary data.</text>
</comment>